<sequence length="87" mass="10069">MQRRVRRTILINCIFSVIRRALLQTPVRYASHPLSSTLHTHKHSRAHIPPNQRGEVYYSLTLSYTSSSNPRNHKKPLSMSISKCRGE</sequence>
<accession>A0A2M4DF02</accession>
<organism evidence="3">
    <name type="scientific">Anopheles darlingi</name>
    <name type="common">Mosquito</name>
    <dbReference type="NCBI Taxonomy" id="43151"/>
    <lineage>
        <taxon>Eukaryota</taxon>
        <taxon>Metazoa</taxon>
        <taxon>Ecdysozoa</taxon>
        <taxon>Arthropoda</taxon>
        <taxon>Hexapoda</taxon>
        <taxon>Insecta</taxon>
        <taxon>Pterygota</taxon>
        <taxon>Neoptera</taxon>
        <taxon>Endopterygota</taxon>
        <taxon>Diptera</taxon>
        <taxon>Nematocera</taxon>
        <taxon>Culicoidea</taxon>
        <taxon>Culicidae</taxon>
        <taxon>Anophelinae</taxon>
        <taxon>Anopheles</taxon>
    </lineage>
</organism>
<feature type="region of interest" description="Disordered" evidence="1">
    <location>
        <begin position="66"/>
        <end position="87"/>
    </location>
</feature>
<keyword evidence="2" id="KW-0732">Signal</keyword>
<dbReference type="EMBL" id="GGFL01011928">
    <property type="protein sequence ID" value="MBW76106.1"/>
    <property type="molecule type" value="Transcribed_RNA"/>
</dbReference>
<evidence type="ECO:0000313" key="3">
    <source>
        <dbReference type="EMBL" id="MBW76106.1"/>
    </source>
</evidence>
<evidence type="ECO:0000256" key="1">
    <source>
        <dbReference type="SAM" id="MobiDB-lite"/>
    </source>
</evidence>
<evidence type="ECO:0000256" key="2">
    <source>
        <dbReference type="SAM" id="SignalP"/>
    </source>
</evidence>
<feature type="signal peptide" evidence="2">
    <location>
        <begin position="1"/>
        <end position="23"/>
    </location>
</feature>
<proteinExistence type="predicted"/>
<name>A0A2M4DF02_ANODA</name>
<dbReference type="AlphaFoldDB" id="A0A2M4DF02"/>
<reference evidence="3" key="1">
    <citation type="submission" date="2018-01" db="EMBL/GenBank/DDBJ databases">
        <title>An insight into the sialome of Amazonian anophelines.</title>
        <authorList>
            <person name="Ribeiro J.M."/>
            <person name="Scarpassa V."/>
            <person name="Calvo E."/>
        </authorList>
    </citation>
    <scope>NUCLEOTIDE SEQUENCE</scope>
</reference>
<feature type="chain" id="PRO_5014869725" evidence="2">
    <location>
        <begin position="24"/>
        <end position="87"/>
    </location>
</feature>
<protein>
    <submittedName>
        <fullName evidence="3">Putative secreted protein</fullName>
    </submittedName>
</protein>